<dbReference type="EMBL" id="LR798282">
    <property type="protein sequence ID" value="CAB5220229.1"/>
    <property type="molecule type" value="Genomic_DNA"/>
</dbReference>
<evidence type="ECO:0000313" key="5">
    <source>
        <dbReference type="EMBL" id="CAB5220229.1"/>
    </source>
</evidence>
<feature type="region of interest" description="Disordered" evidence="3">
    <location>
        <begin position="171"/>
        <end position="216"/>
    </location>
</feature>
<feature type="region of interest" description="Disordered" evidence="3">
    <location>
        <begin position="284"/>
        <end position="307"/>
    </location>
</feature>
<sequence>MPLDNQTRPTGEQLRFRSATTGDWLLDAYLEACELGGRTLPDLLADIFTDSGNIDPANFGFRVNSTTRSLQFRVGQYIDPTAGWVDVPSAYIYRQRGTHATATAYEQLDVVTLSNSSYVCTVAHTSTTSTPDLTKFAIILDGAALNTATTAAQTSATAAASSATAAATSATSSASSATASQTSATNSANSATSSQTSATNSANSATSAAGSATTATTQATTATTKASEAATSATNAASSASTASTQATNAASSASSASTSAATATTQASSATTSATNAAASASTATTKASEASTSATSAAGSATTATTQATNAASSATTASSANTSALAAQVAAESARDATLAAYDSFDDRYLGTKTSDPTVDNDGNALVAGSLYFNSTLGSMKIYTGSAWVSAYVSGTGFVSKTGDTMTGALVLSGDATANLNPVSKQQFDTGLALKSPLASPTFTGTPAAPTAAVDTSTTQLATTAFVINQGYLKLTGGNVTGAVNLATTSGNVGIGTASPSTKLNVYTGSATNTLIRPQNTLGYADFGVLADGSIYGGYSAPATGTGVTVGTSNSTYWRVLTNATEALRIDSTGNVGIGTSSPGKKLDVFNSGTTTTDLVVRNGTVSLLSFVDSGAGYFGTSTNHPLLITTNNTERMRIDSSGNVGIGTASPASKLDINGNLKLNGFSIYGGSTTSSTALYAGTAFNTGGASIAIRGTAAGFNNGGIEFYTGSGATGTQNMTIDATGNVSIPISLTTPTVIATSGNSLNVRSASGQTSAAVKLQKYDGTTLGYLYNDGTSMFFLNGSGTGIFTVGNANGNVTASGTITGVGTYSSTGSNAAYQFADRLTTTNSWTLYSYSNTVKLFKNIAGVTGDMFTLDASGNLVASGNVTAYSDERFKTNWRDIPSDTIAQLSQVKSGIFDRTDQDSTQVGVSAQSLRKVLPNAIHETEDGTLTVAYGNAAMVAVIELCKEVMALRAEIEALKGKDFCKCNA</sequence>
<organism evidence="5">
    <name type="scientific">uncultured Caudovirales phage</name>
    <dbReference type="NCBI Taxonomy" id="2100421"/>
    <lineage>
        <taxon>Viruses</taxon>
        <taxon>Duplodnaviria</taxon>
        <taxon>Heunggongvirae</taxon>
        <taxon>Uroviricota</taxon>
        <taxon>Caudoviricetes</taxon>
        <taxon>Peduoviridae</taxon>
        <taxon>Maltschvirus</taxon>
        <taxon>Maltschvirus maltsch</taxon>
    </lineage>
</organism>
<evidence type="ECO:0000256" key="1">
    <source>
        <dbReference type="ARBA" id="ARBA00004328"/>
    </source>
</evidence>
<evidence type="ECO:0000256" key="3">
    <source>
        <dbReference type="SAM" id="MobiDB-lite"/>
    </source>
</evidence>
<keyword evidence="2" id="KW-1227">Viral tail protein</keyword>
<feature type="domain" description="Peptidase S74" evidence="4">
    <location>
        <begin position="878"/>
        <end position="971"/>
    </location>
</feature>
<name>A0A6J7WQD3_9CAUD</name>
<accession>A0A6J7WQD3</accession>
<keyword evidence="2" id="KW-0946">Virion</keyword>
<dbReference type="PROSITE" id="PS51688">
    <property type="entry name" value="ICA"/>
    <property type="match status" value="1"/>
</dbReference>
<evidence type="ECO:0000259" key="4">
    <source>
        <dbReference type="PROSITE" id="PS51688"/>
    </source>
</evidence>
<dbReference type="Pfam" id="PF13884">
    <property type="entry name" value="Peptidase_S74"/>
    <property type="match status" value="1"/>
</dbReference>
<dbReference type="GO" id="GO:0098015">
    <property type="term" value="C:virus tail"/>
    <property type="evidence" value="ECO:0007669"/>
    <property type="project" value="UniProtKB-KW"/>
</dbReference>
<gene>
    <name evidence="5" type="ORF">UFOVP235_14</name>
</gene>
<comment type="subcellular location">
    <subcellularLocation>
        <location evidence="1">Virion</location>
    </subcellularLocation>
</comment>
<proteinExistence type="predicted"/>
<dbReference type="InterPro" id="IPR030392">
    <property type="entry name" value="S74_ICA"/>
</dbReference>
<protein>
    <submittedName>
        <fullName evidence="5">Intramolecular chaperone auto-processing domain containing protein</fullName>
    </submittedName>
</protein>
<dbReference type="Gene3D" id="2.10.10.20">
    <property type="entry name" value="Carbohydrate-binding module superfamily 5/12"/>
    <property type="match status" value="1"/>
</dbReference>
<evidence type="ECO:0000256" key="2">
    <source>
        <dbReference type="ARBA" id="ARBA00022732"/>
    </source>
</evidence>
<reference evidence="5" key="1">
    <citation type="submission" date="2020-05" db="EMBL/GenBank/DDBJ databases">
        <authorList>
            <person name="Chiriac C."/>
            <person name="Salcher M."/>
            <person name="Ghai R."/>
            <person name="Kavagutti S V."/>
        </authorList>
    </citation>
    <scope>NUCLEOTIDE SEQUENCE</scope>
</reference>